<dbReference type="Gene3D" id="3.40.710.10">
    <property type="entry name" value="DD-peptidase/beta-lactamase superfamily"/>
    <property type="match status" value="1"/>
</dbReference>
<dbReference type="InterPro" id="IPR012338">
    <property type="entry name" value="Beta-lactam/transpept-like"/>
</dbReference>
<proteinExistence type="inferred from homology"/>
<keyword evidence="4" id="KW-0645">Protease</keyword>
<dbReference type="GO" id="GO:0009252">
    <property type="term" value="P:peptidoglycan biosynthetic process"/>
    <property type="evidence" value="ECO:0007669"/>
    <property type="project" value="UniProtKB-KW"/>
</dbReference>
<reference evidence="16 17" key="1">
    <citation type="submission" date="2018-06" db="EMBL/GenBank/DDBJ databases">
        <authorList>
            <consortium name="Pathogen Informatics"/>
            <person name="Doyle S."/>
        </authorList>
    </citation>
    <scope>NUCLEOTIDE SEQUENCE [LARGE SCALE GENOMIC DNA]</scope>
    <source>
        <strain evidence="16 17">NCTC10254</strain>
    </source>
</reference>
<dbReference type="InterPro" id="IPR005543">
    <property type="entry name" value="PASTA_dom"/>
</dbReference>
<dbReference type="PANTHER" id="PTHR32282:SF33">
    <property type="entry name" value="PEPTIDOGLYCAN GLYCOSYLTRANSFERASE"/>
    <property type="match status" value="1"/>
</dbReference>
<dbReference type="PANTHER" id="PTHR32282">
    <property type="entry name" value="BINDING PROTEIN TRANSPEPTIDASE, PUTATIVE-RELATED"/>
    <property type="match status" value="1"/>
</dbReference>
<feature type="coiled-coil region" evidence="14">
    <location>
        <begin position="776"/>
        <end position="803"/>
    </location>
</feature>
<dbReference type="GO" id="GO:0071555">
    <property type="term" value="P:cell wall organization"/>
    <property type="evidence" value="ECO:0007669"/>
    <property type="project" value="UniProtKB-KW"/>
</dbReference>
<dbReference type="GO" id="GO:0008360">
    <property type="term" value="P:regulation of cell shape"/>
    <property type="evidence" value="ECO:0007669"/>
    <property type="project" value="UniProtKB-KW"/>
</dbReference>
<evidence type="ECO:0000256" key="2">
    <source>
        <dbReference type="ARBA" id="ARBA00007739"/>
    </source>
</evidence>
<evidence type="ECO:0000259" key="15">
    <source>
        <dbReference type="PROSITE" id="PS51178"/>
    </source>
</evidence>
<comment type="similarity">
    <text evidence="2">In the N-terminal section; belongs to the glycosyltransferase 51 family.</text>
</comment>
<dbReference type="SUPFAM" id="SSF56601">
    <property type="entry name" value="beta-lactamase/transpeptidase-like"/>
    <property type="match status" value="1"/>
</dbReference>
<dbReference type="InterPro" id="IPR023346">
    <property type="entry name" value="Lysozyme-like_dom_sf"/>
</dbReference>
<evidence type="ECO:0000256" key="8">
    <source>
        <dbReference type="ARBA" id="ARBA00022960"/>
    </source>
</evidence>
<evidence type="ECO:0000256" key="3">
    <source>
        <dbReference type="ARBA" id="ARBA00022645"/>
    </source>
</evidence>
<dbReference type="Gene3D" id="1.10.3810.10">
    <property type="entry name" value="Biosynthetic peptidoglycan transglycosylase-like"/>
    <property type="match status" value="1"/>
</dbReference>
<evidence type="ECO:0000256" key="9">
    <source>
        <dbReference type="ARBA" id="ARBA00022984"/>
    </source>
</evidence>
<dbReference type="GO" id="GO:0008955">
    <property type="term" value="F:peptidoglycan glycosyltransferase activity"/>
    <property type="evidence" value="ECO:0007669"/>
    <property type="project" value="UniProtKB-EC"/>
</dbReference>
<evidence type="ECO:0000256" key="1">
    <source>
        <dbReference type="ARBA" id="ARBA00007090"/>
    </source>
</evidence>
<keyword evidence="6" id="KW-0808">Transferase</keyword>
<evidence type="ECO:0000313" key="16">
    <source>
        <dbReference type="EMBL" id="SPW23769.1"/>
    </source>
</evidence>
<dbReference type="Proteomes" id="UP000249886">
    <property type="component" value="Unassembled WGS sequence"/>
</dbReference>
<dbReference type="Pfam" id="PF00905">
    <property type="entry name" value="Transpeptidase"/>
    <property type="match status" value="1"/>
</dbReference>
<evidence type="ECO:0000256" key="12">
    <source>
        <dbReference type="ARBA" id="ARBA00034000"/>
    </source>
</evidence>
<dbReference type="GO" id="GO:0030288">
    <property type="term" value="C:outer membrane-bounded periplasmic space"/>
    <property type="evidence" value="ECO:0007669"/>
    <property type="project" value="TreeGrafter"/>
</dbReference>
<evidence type="ECO:0000256" key="10">
    <source>
        <dbReference type="ARBA" id="ARBA00023268"/>
    </source>
</evidence>
<keyword evidence="7" id="KW-0378">Hydrolase</keyword>
<name>A0A8B4H089_9CORY</name>
<evidence type="ECO:0000256" key="7">
    <source>
        <dbReference type="ARBA" id="ARBA00022801"/>
    </source>
</evidence>
<evidence type="ECO:0000256" key="14">
    <source>
        <dbReference type="SAM" id="Coils"/>
    </source>
</evidence>
<organism evidence="16 17">
    <name type="scientific">Corynebacterium matruchotii</name>
    <dbReference type="NCBI Taxonomy" id="43768"/>
    <lineage>
        <taxon>Bacteria</taxon>
        <taxon>Bacillati</taxon>
        <taxon>Actinomycetota</taxon>
        <taxon>Actinomycetes</taxon>
        <taxon>Mycobacteriales</taxon>
        <taxon>Corynebacteriaceae</taxon>
        <taxon>Corynebacterium</taxon>
    </lineage>
</organism>
<evidence type="ECO:0000256" key="5">
    <source>
        <dbReference type="ARBA" id="ARBA00022676"/>
    </source>
</evidence>
<evidence type="ECO:0000256" key="13">
    <source>
        <dbReference type="ARBA" id="ARBA00049902"/>
    </source>
</evidence>
<comment type="catalytic activity">
    <reaction evidence="12">
        <text>Preferential cleavage: (Ac)2-L-Lys-D-Ala-|-D-Ala. Also transpeptidation of peptidyl-alanyl moieties that are N-acyl substituents of D-alanine.</text>
        <dbReference type="EC" id="3.4.16.4"/>
    </reaction>
</comment>
<keyword evidence="14" id="KW-0175">Coiled coil</keyword>
<dbReference type="FunFam" id="1.10.3810.10:FF:000001">
    <property type="entry name" value="Penicillin-binding protein 1A"/>
    <property type="match status" value="1"/>
</dbReference>
<evidence type="ECO:0000256" key="4">
    <source>
        <dbReference type="ARBA" id="ARBA00022670"/>
    </source>
</evidence>
<evidence type="ECO:0000256" key="6">
    <source>
        <dbReference type="ARBA" id="ARBA00022679"/>
    </source>
</evidence>
<evidence type="ECO:0000256" key="11">
    <source>
        <dbReference type="ARBA" id="ARBA00023316"/>
    </source>
</evidence>
<sequence>MIGYSPLCPIIASVLRVPVWKPLSQIIGAAVAVGLTAAVALTPMAALGGVAAKRTNETMQSNLQDLTEGATPGVTTITDKNGTPFAWVFGQRRYEIKSEDIPQAMKDAIVSIEDRRFYEHKGVDIQGNIRAVLTNFVAGGVEQGASTLDQQYVKNYLLLATARTDEERQAATEQSIPRKLREMRMASAIDKMLSKDEVLTRYLNLVPFGNHAYGIEAAARVYFGKHAKELNVPQSAMLAGMVQSSSVLNPYTNEEGVKERRSTVLDEMARLGKISQEDADKYKKEPLGVLDEPQQIDNGCITADDKGFFCDYVLKYLDSKNMSLDDIKRGSYTIRTSLDPDVQKAAHEAVTRNVDPQTEGVAEIMNVVEPGKETRYIRAMTSSRKYGLDADKYETMLPQTASLVGHGAGSVFKVFTAAAALDQGYGINTPLAVPAQVNVAGMGSGGAAGCPEGLYCVRNAGSYPGTLTLKDALAQSPNTTFVKLIEQVTVPTVVDLAVKLGMRSYAKPGTWDGEKESIADHIKKHNMGSFTLGPTAVNGLELSNVAASIASGGVWCEPSPIEKVTDQKGKEVFIDTPACENALNEDVAYALSAALSGDAVGNGTAAQAARANGWGVPVSAKTGTTEAHESAAFMGFNDKFAAATYIFNDGTSSSPICSSPARQCGWGDIYGGYEPARTWFQAANAVGAQSGSLPSPSSEFSSGRTQAMSQKYQGRNAEEVEVTLRTEGYDVQKQAVPGNGAPKGTVVKVIANPPLRRGSKVTLQVSDGTGGAANQDNQNEEDLNKLQNDINNIAEELKKLFGGG</sequence>
<dbReference type="GO" id="GO:0006508">
    <property type="term" value="P:proteolysis"/>
    <property type="evidence" value="ECO:0007669"/>
    <property type="project" value="UniProtKB-KW"/>
</dbReference>
<dbReference type="AlphaFoldDB" id="A0A8B4H089"/>
<protein>
    <submittedName>
        <fullName evidence="16">Putative penicillin-binding secreted protein 1</fullName>
    </submittedName>
</protein>
<dbReference type="InterPro" id="IPR050396">
    <property type="entry name" value="Glycosyltr_51/Transpeptidase"/>
</dbReference>
<keyword evidence="3" id="KW-0121">Carboxypeptidase</keyword>
<dbReference type="Pfam" id="PF00912">
    <property type="entry name" value="Transgly"/>
    <property type="match status" value="1"/>
</dbReference>
<comment type="similarity">
    <text evidence="1">In the C-terminal section; belongs to the transpeptidase family.</text>
</comment>
<dbReference type="EMBL" id="UARK01000001">
    <property type="protein sequence ID" value="SPW23769.1"/>
    <property type="molecule type" value="Genomic_DNA"/>
</dbReference>
<feature type="domain" description="PASTA" evidence="15">
    <location>
        <begin position="703"/>
        <end position="767"/>
    </location>
</feature>
<keyword evidence="9" id="KW-0573">Peptidoglycan synthesis</keyword>
<evidence type="ECO:0000313" key="17">
    <source>
        <dbReference type="Proteomes" id="UP000249886"/>
    </source>
</evidence>
<dbReference type="GO" id="GO:0009002">
    <property type="term" value="F:serine-type D-Ala-D-Ala carboxypeptidase activity"/>
    <property type="evidence" value="ECO:0007669"/>
    <property type="project" value="UniProtKB-EC"/>
</dbReference>
<comment type="catalytic activity">
    <reaction evidence="13">
        <text>[GlcNAc-(1-&gt;4)-Mur2Ac(oyl-L-Ala-gamma-D-Glu-L-Lys-D-Ala-D-Ala)](n)-di-trans,octa-cis-undecaprenyl diphosphate + beta-D-GlcNAc-(1-&gt;4)-Mur2Ac(oyl-L-Ala-gamma-D-Glu-L-Lys-D-Ala-D-Ala)-di-trans,octa-cis-undecaprenyl diphosphate = [GlcNAc-(1-&gt;4)-Mur2Ac(oyl-L-Ala-gamma-D-Glu-L-Lys-D-Ala-D-Ala)](n+1)-di-trans,octa-cis-undecaprenyl diphosphate + di-trans,octa-cis-undecaprenyl diphosphate + H(+)</text>
        <dbReference type="Rhea" id="RHEA:23708"/>
        <dbReference type="Rhea" id="RHEA-COMP:9602"/>
        <dbReference type="Rhea" id="RHEA-COMP:9603"/>
        <dbReference type="ChEBI" id="CHEBI:15378"/>
        <dbReference type="ChEBI" id="CHEBI:58405"/>
        <dbReference type="ChEBI" id="CHEBI:60033"/>
        <dbReference type="ChEBI" id="CHEBI:78435"/>
        <dbReference type="EC" id="2.4.99.28"/>
    </reaction>
</comment>
<dbReference type="SUPFAM" id="SSF53955">
    <property type="entry name" value="Lysozyme-like"/>
    <property type="match status" value="1"/>
</dbReference>
<accession>A0A8B4H089</accession>
<dbReference type="PROSITE" id="PS51178">
    <property type="entry name" value="PASTA"/>
    <property type="match status" value="1"/>
</dbReference>
<gene>
    <name evidence="16" type="primary">pbp1B</name>
    <name evidence="16" type="ORF">NCTC10254_00126</name>
</gene>
<dbReference type="GO" id="GO:0008658">
    <property type="term" value="F:penicillin binding"/>
    <property type="evidence" value="ECO:0007669"/>
    <property type="project" value="InterPro"/>
</dbReference>
<comment type="caution">
    <text evidence="16">The sequence shown here is derived from an EMBL/GenBank/DDBJ whole genome shotgun (WGS) entry which is preliminary data.</text>
</comment>
<keyword evidence="8" id="KW-0133">Cell shape</keyword>
<keyword evidence="10" id="KW-0511">Multifunctional enzyme</keyword>
<keyword evidence="11" id="KW-0961">Cell wall biogenesis/degradation</keyword>
<keyword evidence="5" id="KW-0328">Glycosyltransferase</keyword>
<dbReference type="InterPro" id="IPR001264">
    <property type="entry name" value="Glyco_trans_51"/>
</dbReference>
<dbReference type="InterPro" id="IPR036950">
    <property type="entry name" value="PBP_transglycosylase"/>
</dbReference>
<dbReference type="InterPro" id="IPR001460">
    <property type="entry name" value="PCN-bd_Tpept"/>
</dbReference>